<reference evidence="1" key="1">
    <citation type="submission" date="2023-08" db="EMBL/GenBank/DDBJ databases">
        <authorList>
            <person name="Alioto T."/>
            <person name="Alioto T."/>
            <person name="Gomez Garrido J."/>
        </authorList>
    </citation>
    <scope>NUCLEOTIDE SEQUENCE</scope>
</reference>
<sequence length="71" mass="7445">MKSLCVKSFVIVMSDDCDRGGGGFGRSGTGGNDNNQEHDVAEYSFVVSIKAFSLMLTAAGLTLTLSCNYAS</sequence>
<evidence type="ECO:0000313" key="1">
    <source>
        <dbReference type="EMBL" id="CAI9737107.1"/>
    </source>
</evidence>
<gene>
    <name evidence="1" type="ORF">OCTVUL_1B002968</name>
</gene>
<organism evidence="1 2">
    <name type="scientific">Octopus vulgaris</name>
    <name type="common">Common octopus</name>
    <dbReference type="NCBI Taxonomy" id="6645"/>
    <lineage>
        <taxon>Eukaryota</taxon>
        <taxon>Metazoa</taxon>
        <taxon>Spiralia</taxon>
        <taxon>Lophotrochozoa</taxon>
        <taxon>Mollusca</taxon>
        <taxon>Cephalopoda</taxon>
        <taxon>Coleoidea</taxon>
        <taxon>Octopodiformes</taxon>
        <taxon>Octopoda</taxon>
        <taxon>Incirrata</taxon>
        <taxon>Octopodidae</taxon>
        <taxon>Octopus</taxon>
    </lineage>
</organism>
<dbReference type="AlphaFoldDB" id="A0AA36FGU7"/>
<evidence type="ECO:0000313" key="2">
    <source>
        <dbReference type="Proteomes" id="UP001162480"/>
    </source>
</evidence>
<protein>
    <submittedName>
        <fullName evidence="1">Uncharacterized protein</fullName>
    </submittedName>
</protein>
<proteinExistence type="predicted"/>
<dbReference type="EMBL" id="OX597832">
    <property type="protein sequence ID" value="CAI9737107.1"/>
    <property type="molecule type" value="Genomic_DNA"/>
</dbReference>
<accession>A0AA36FGU7</accession>
<name>A0AA36FGU7_OCTVU</name>
<keyword evidence="2" id="KW-1185">Reference proteome</keyword>
<dbReference type="Proteomes" id="UP001162480">
    <property type="component" value="Chromosome 19"/>
</dbReference>